<feature type="domain" description="Reverse transcriptase Ty1/copia-type" evidence="2">
    <location>
        <begin position="291"/>
        <end position="415"/>
    </location>
</feature>
<protein>
    <submittedName>
        <fullName evidence="4">Retrovirus-related Pol polyprotein from transposon RE2</fullName>
    </submittedName>
</protein>
<feature type="compositionally biased region" description="Low complexity" evidence="1">
    <location>
        <begin position="126"/>
        <end position="143"/>
    </location>
</feature>
<proteinExistence type="predicted"/>
<organism evidence="4">
    <name type="scientific">Sesamum radiatum</name>
    <name type="common">Black benniseed</name>
    <dbReference type="NCBI Taxonomy" id="300843"/>
    <lineage>
        <taxon>Eukaryota</taxon>
        <taxon>Viridiplantae</taxon>
        <taxon>Streptophyta</taxon>
        <taxon>Embryophyta</taxon>
        <taxon>Tracheophyta</taxon>
        <taxon>Spermatophyta</taxon>
        <taxon>Magnoliopsida</taxon>
        <taxon>eudicotyledons</taxon>
        <taxon>Gunneridae</taxon>
        <taxon>Pentapetalae</taxon>
        <taxon>asterids</taxon>
        <taxon>lamiids</taxon>
        <taxon>Lamiales</taxon>
        <taxon>Pedaliaceae</taxon>
        <taxon>Sesamum</taxon>
    </lineage>
</organism>
<evidence type="ECO:0000259" key="2">
    <source>
        <dbReference type="Pfam" id="PF07727"/>
    </source>
</evidence>
<evidence type="ECO:0000256" key="1">
    <source>
        <dbReference type="SAM" id="MobiDB-lite"/>
    </source>
</evidence>
<feature type="domain" description="Retroviral polymerase SH3-like" evidence="3">
    <location>
        <begin position="66"/>
        <end position="97"/>
    </location>
</feature>
<evidence type="ECO:0000259" key="3">
    <source>
        <dbReference type="Pfam" id="PF25597"/>
    </source>
</evidence>
<dbReference type="PANTHER" id="PTHR11439">
    <property type="entry name" value="GAG-POL-RELATED RETROTRANSPOSON"/>
    <property type="match status" value="1"/>
</dbReference>
<dbReference type="AlphaFoldDB" id="A0AAW2RZC8"/>
<feature type="compositionally biased region" description="Polar residues" evidence="1">
    <location>
        <begin position="114"/>
        <end position="125"/>
    </location>
</feature>
<evidence type="ECO:0000313" key="4">
    <source>
        <dbReference type="EMBL" id="KAL0385499.1"/>
    </source>
</evidence>
<dbReference type="EMBL" id="JACGWJ010000012">
    <property type="protein sequence ID" value="KAL0385499.1"/>
    <property type="molecule type" value="Genomic_DNA"/>
</dbReference>
<feature type="region of interest" description="Disordered" evidence="1">
    <location>
        <begin position="114"/>
        <end position="162"/>
    </location>
</feature>
<dbReference type="Pfam" id="PF25597">
    <property type="entry name" value="SH3_retrovirus"/>
    <property type="match status" value="1"/>
</dbReference>
<dbReference type="CDD" id="cd09272">
    <property type="entry name" value="RNase_HI_RT_Ty1"/>
    <property type="match status" value="1"/>
</dbReference>
<accession>A0AAW2RZC8</accession>
<sequence length="585" mass="65557">MAELMTNLINLMQKGNLPSDPITNYANYAHYDEEFAVNLLSVSQLSKSRPYQFLFSQHDCVLQDLKAYKLFDIDNHCTVISRDVRFYETEFPFSTSTSSASECPLPIVPSYTDTSYPASTPNAEHSTPSTLSPNTLSSSPDSLVETAHSAPPDPPPLRRSNRQIHKPSWLNDFVSYSSNPSLLCPSNFAYISFVASLSVLQDPKTFSEAVQHEEWREAMSTELRALEQNNTWKLTPLPNGKKAIGCKWVFKTKLRADGTVERHKARLVAKGFNQVEGIDYTDSFSPVAKTRSLYGLKQSSRQWNAEFTLKITEYGFVQSAHDHCLFTKSTPQGLMALLLYVDDILITGPSISDIQTVKNYLHALFTIKDIGDARYFLGLEIARNSTGLYVAQTKYIVDIIKDTGLEQAKAASTPFPPGLKLSTDCGALLQKPDSYRRLVGLYLKGLFFPSQNSFELKAFSDADWAACTDSRRSLTGFCIFLGDALVSWKTKKQSTVSRSTAEAEYRSMAATVCELRWLSYILSDLEVSFSVPVPLFCDNKAALHITANPVFHERTKHIELDCHLVRDAYREGFIAPSYVRSSLQL</sequence>
<dbReference type="InterPro" id="IPR043502">
    <property type="entry name" value="DNA/RNA_pol_sf"/>
</dbReference>
<dbReference type="Pfam" id="PF07727">
    <property type="entry name" value="RVT_2"/>
    <property type="match status" value="1"/>
</dbReference>
<name>A0AAW2RZC8_SESRA</name>
<reference evidence="4" key="2">
    <citation type="journal article" date="2024" name="Plant">
        <title>Genomic evolution and insights into agronomic trait innovations of Sesamum species.</title>
        <authorList>
            <person name="Miao H."/>
            <person name="Wang L."/>
            <person name="Qu L."/>
            <person name="Liu H."/>
            <person name="Sun Y."/>
            <person name="Le M."/>
            <person name="Wang Q."/>
            <person name="Wei S."/>
            <person name="Zheng Y."/>
            <person name="Lin W."/>
            <person name="Duan Y."/>
            <person name="Cao H."/>
            <person name="Xiong S."/>
            <person name="Wang X."/>
            <person name="Wei L."/>
            <person name="Li C."/>
            <person name="Ma Q."/>
            <person name="Ju M."/>
            <person name="Zhao R."/>
            <person name="Li G."/>
            <person name="Mu C."/>
            <person name="Tian Q."/>
            <person name="Mei H."/>
            <person name="Zhang T."/>
            <person name="Gao T."/>
            <person name="Zhang H."/>
        </authorList>
    </citation>
    <scope>NUCLEOTIDE SEQUENCE</scope>
    <source>
        <strain evidence="4">G02</strain>
    </source>
</reference>
<reference evidence="4" key="1">
    <citation type="submission" date="2020-06" db="EMBL/GenBank/DDBJ databases">
        <authorList>
            <person name="Li T."/>
            <person name="Hu X."/>
            <person name="Zhang T."/>
            <person name="Song X."/>
            <person name="Zhang H."/>
            <person name="Dai N."/>
            <person name="Sheng W."/>
            <person name="Hou X."/>
            <person name="Wei L."/>
        </authorList>
    </citation>
    <scope>NUCLEOTIDE SEQUENCE</scope>
    <source>
        <strain evidence="4">G02</strain>
        <tissue evidence="4">Leaf</tissue>
    </source>
</reference>
<gene>
    <name evidence="4" type="ORF">Sradi_2944200</name>
</gene>
<dbReference type="InterPro" id="IPR057670">
    <property type="entry name" value="SH3_retrovirus"/>
</dbReference>
<dbReference type="PANTHER" id="PTHR11439:SF465">
    <property type="entry name" value="REVERSE TRANSCRIPTASE TY1_COPIA-TYPE DOMAIN-CONTAINING PROTEIN"/>
    <property type="match status" value="1"/>
</dbReference>
<dbReference type="SUPFAM" id="SSF56672">
    <property type="entry name" value="DNA/RNA polymerases"/>
    <property type="match status" value="1"/>
</dbReference>
<dbReference type="InterPro" id="IPR013103">
    <property type="entry name" value="RVT_2"/>
</dbReference>
<comment type="caution">
    <text evidence="4">The sequence shown here is derived from an EMBL/GenBank/DDBJ whole genome shotgun (WGS) entry which is preliminary data.</text>
</comment>